<evidence type="ECO:0008006" key="3">
    <source>
        <dbReference type="Google" id="ProtNLM"/>
    </source>
</evidence>
<name>A0AAD5J0Q3_ACENE</name>
<sequence>MCPLDAVAKSRLVWLDVYGVPLRCWHASFFLRVGRMMGVPMFIEKETMKKARLDRGRLLISIPFDSKCLENIKVKEHSRSFEMSIVEVATPVDQEWVRRFLGLWNGDLHSISNSSPESKWN</sequence>
<protein>
    <recommendedName>
        <fullName evidence="3">DUF4283 domain-containing protein</fullName>
    </recommendedName>
</protein>
<reference evidence="1" key="1">
    <citation type="journal article" date="2022" name="Plant J.">
        <title>Strategies of tolerance reflected in two North American maple genomes.</title>
        <authorList>
            <person name="McEvoy S.L."/>
            <person name="Sezen U.U."/>
            <person name="Trouern-Trend A."/>
            <person name="McMahon S.M."/>
            <person name="Schaberg P.G."/>
            <person name="Yang J."/>
            <person name="Wegrzyn J.L."/>
            <person name="Swenson N.G."/>
        </authorList>
    </citation>
    <scope>NUCLEOTIDE SEQUENCE</scope>
    <source>
        <strain evidence="1">91603</strain>
    </source>
</reference>
<reference evidence="1" key="2">
    <citation type="submission" date="2023-02" db="EMBL/GenBank/DDBJ databases">
        <authorList>
            <person name="Swenson N.G."/>
            <person name="Wegrzyn J.L."/>
            <person name="Mcevoy S.L."/>
        </authorList>
    </citation>
    <scope>NUCLEOTIDE SEQUENCE</scope>
    <source>
        <strain evidence="1">91603</strain>
        <tissue evidence="1">Leaf</tissue>
    </source>
</reference>
<gene>
    <name evidence="1" type="ORF">LWI28_017154</name>
</gene>
<comment type="caution">
    <text evidence="1">The sequence shown here is derived from an EMBL/GenBank/DDBJ whole genome shotgun (WGS) entry which is preliminary data.</text>
</comment>
<dbReference type="AlphaFoldDB" id="A0AAD5J0Q3"/>
<evidence type="ECO:0000313" key="2">
    <source>
        <dbReference type="Proteomes" id="UP001064489"/>
    </source>
</evidence>
<accession>A0AAD5J0Q3</accession>
<keyword evidence="2" id="KW-1185">Reference proteome</keyword>
<proteinExistence type="predicted"/>
<dbReference type="EMBL" id="JAJSOW010000101">
    <property type="protein sequence ID" value="KAI9181649.1"/>
    <property type="molecule type" value="Genomic_DNA"/>
</dbReference>
<evidence type="ECO:0000313" key="1">
    <source>
        <dbReference type="EMBL" id="KAI9181649.1"/>
    </source>
</evidence>
<dbReference type="Proteomes" id="UP001064489">
    <property type="component" value="Chromosome 4"/>
</dbReference>
<organism evidence="1 2">
    <name type="scientific">Acer negundo</name>
    <name type="common">Box elder</name>
    <dbReference type="NCBI Taxonomy" id="4023"/>
    <lineage>
        <taxon>Eukaryota</taxon>
        <taxon>Viridiplantae</taxon>
        <taxon>Streptophyta</taxon>
        <taxon>Embryophyta</taxon>
        <taxon>Tracheophyta</taxon>
        <taxon>Spermatophyta</taxon>
        <taxon>Magnoliopsida</taxon>
        <taxon>eudicotyledons</taxon>
        <taxon>Gunneridae</taxon>
        <taxon>Pentapetalae</taxon>
        <taxon>rosids</taxon>
        <taxon>malvids</taxon>
        <taxon>Sapindales</taxon>
        <taxon>Sapindaceae</taxon>
        <taxon>Hippocastanoideae</taxon>
        <taxon>Acereae</taxon>
        <taxon>Acer</taxon>
    </lineage>
</organism>